<accession>A0A2T5ISU8</accession>
<evidence type="ECO:0000313" key="5">
    <source>
        <dbReference type="EMBL" id="PTQ86925.1"/>
    </source>
</evidence>
<feature type="domain" description="Exonuclease" evidence="4">
    <location>
        <begin position="3"/>
        <end position="166"/>
    </location>
</feature>
<dbReference type="RefSeq" id="WP_107786461.1">
    <property type="nucleotide sequence ID" value="NZ_QAOL01000008.1"/>
</dbReference>
<dbReference type="InterPro" id="IPR013520">
    <property type="entry name" value="Ribonucl_H"/>
</dbReference>
<dbReference type="EMBL" id="QAOL01000008">
    <property type="protein sequence ID" value="PTQ86925.1"/>
    <property type="molecule type" value="Genomic_DNA"/>
</dbReference>
<dbReference type="InterPro" id="IPR024530">
    <property type="entry name" value="QSregVF_b"/>
</dbReference>
<evidence type="ECO:0000313" key="6">
    <source>
        <dbReference type="Proteomes" id="UP000244110"/>
    </source>
</evidence>
<protein>
    <submittedName>
        <fullName evidence="5">Exodeoxyribonuclease X</fullName>
    </submittedName>
</protein>
<dbReference type="PANTHER" id="PTHR30231:SF4">
    <property type="entry name" value="PROTEIN NEN2"/>
    <property type="match status" value="1"/>
</dbReference>
<dbReference type="InterPro" id="IPR012337">
    <property type="entry name" value="RNaseH-like_sf"/>
</dbReference>
<evidence type="ECO:0000259" key="4">
    <source>
        <dbReference type="SMART" id="SM00479"/>
    </source>
</evidence>
<dbReference type="GO" id="GO:0008408">
    <property type="term" value="F:3'-5' exonuclease activity"/>
    <property type="evidence" value="ECO:0007669"/>
    <property type="project" value="TreeGrafter"/>
</dbReference>
<name>A0A2T5ISU8_9PROT</name>
<comment type="caution">
    <text evidence="5">The sequence shown here is derived from an EMBL/GenBank/DDBJ whole genome shotgun (WGS) entry which is preliminary data.</text>
</comment>
<proteinExistence type="predicted"/>
<dbReference type="AlphaFoldDB" id="A0A2T5ISU8"/>
<dbReference type="GO" id="GO:0003676">
    <property type="term" value="F:nucleic acid binding"/>
    <property type="evidence" value="ECO:0007669"/>
    <property type="project" value="InterPro"/>
</dbReference>
<keyword evidence="1" id="KW-0540">Nuclease</keyword>
<gene>
    <name evidence="5" type="ORF">C8R28_1008120</name>
</gene>
<dbReference type="SMART" id="SM00479">
    <property type="entry name" value="EXOIII"/>
    <property type="match status" value="1"/>
</dbReference>
<dbReference type="Gene3D" id="3.30.420.10">
    <property type="entry name" value="Ribonuclease H-like superfamily/Ribonuclease H"/>
    <property type="match status" value="1"/>
</dbReference>
<evidence type="ECO:0000256" key="2">
    <source>
        <dbReference type="ARBA" id="ARBA00022801"/>
    </source>
</evidence>
<keyword evidence="3" id="KW-0269">Exonuclease</keyword>
<dbReference type="Proteomes" id="UP000244110">
    <property type="component" value="Unassembled WGS sequence"/>
</dbReference>
<sequence>MSKAIVFDTETTGIEDPEIIEAAWVIPHHGYLEEENEHLFEFCARFKPSKPISLSAMAIHHIMDEDLVNCAPSEEFTLPADTDYLIGHNIDFDWQAAGKPEITRICTLALSCHLWPGLDTHTLSAMVYFLDRSKARDRLRGKAHSALNDVFNCILILNNIIKKLGGISSWEELWLHSEVARIPTRMPFGKHKGLEINDVPANYKRWLMRQPDTDQYLLKALQS</sequence>
<evidence type="ECO:0000256" key="3">
    <source>
        <dbReference type="ARBA" id="ARBA00022839"/>
    </source>
</evidence>
<reference evidence="5 6" key="1">
    <citation type="submission" date="2018-04" db="EMBL/GenBank/DDBJ databases">
        <title>Active sludge and wastewater microbial communities from Klosterneuburg, Austria.</title>
        <authorList>
            <person name="Wagner M."/>
        </authorList>
    </citation>
    <scope>NUCLEOTIDE SEQUENCE [LARGE SCALE GENOMIC DNA]</scope>
    <source>
        <strain evidence="5 6">Nm4</strain>
    </source>
</reference>
<dbReference type="PANTHER" id="PTHR30231">
    <property type="entry name" value="DNA POLYMERASE III SUBUNIT EPSILON"/>
    <property type="match status" value="1"/>
</dbReference>
<dbReference type="InterPro" id="IPR036397">
    <property type="entry name" value="RNaseH_sf"/>
</dbReference>
<keyword evidence="2" id="KW-0378">Hydrolase</keyword>
<dbReference type="Pfam" id="PF12843">
    <property type="entry name" value="QSregVF_b"/>
    <property type="match status" value="1"/>
</dbReference>
<organism evidence="5 6">
    <name type="scientific">Nitrosomonas ureae</name>
    <dbReference type="NCBI Taxonomy" id="44577"/>
    <lineage>
        <taxon>Bacteria</taxon>
        <taxon>Pseudomonadati</taxon>
        <taxon>Pseudomonadota</taxon>
        <taxon>Betaproteobacteria</taxon>
        <taxon>Nitrosomonadales</taxon>
        <taxon>Nitrosomonadaceae</taxon>
        <taxon>Nitrosomonas</taxon>
    </lineage>
</organism>
<dbReference type="CDD" id="cd06127">
    <property type="entry name" value="DEDDh"/>
    <property type="match status" value="1"/>
</dbReference>
<dbReference type="SUPFAM" id="SSF53098">
    <property type="entry name" value="Ribonuclease H-like"/>
    <property type="match status" value="1"/>
</dbReference>
<evidence type="ECO:0000256" key="1">
    <source>
        <dbReference type="ARBA" id="ARBA00022722"/>
    </source>
</evidence>
<dbReference type="GO" id="GO:0006259">
    <property type="term" value="P:DNA metabolic process"/>
    <property type="evidence" value="ECO:0007669"/>
    <property type="project" value="UniProtKB-ARBA"/>
</dbReference>